<dbReference type="OrthoDB" id="5638848at2"/>
<sequence length="185" mass="20821">MREDKDLDRFFVITGGPGSGKSTLLEALADEGLPHMPEAGRAVIREEMAAGGTALPWDDREAFADRMLVHDLHAYAQGQMREGVLFFDRGIPDIIGYRRLCGLPIPDRLVHEAERRRYNRHVFIAPPWAEIYANDAERKQDWAEAVATHDAMVRVYEELGYVLVPLPLVSPAERAAFVQARIVKA</sequence>
<evidence type="ECO:0000259" key="1">
    <source>
        <dbReference type="Pfam" id="PF13521"/>
    </source>
</evidence>
<dbReference type="AlphaFoldDB" id="A0A3A1P0J6"/>
<proteinExistence type="predicted"/>
<gene>
    <name evidence="2" type="ORF">D2V17_18525</name>
</gene>
<dbReference type="Pfam" id="PF13521">
    <property type="entry name" value="AAA_28"/>
    <property type="match status" value="1"/>
</dbReference>
<protein>
    <submittedName>
        <fullName evidence="2">ATPase</fullName>
    </submittedName>
</protein>
<organism evidence="2 3">
    <name type="scientific">Aurantiacibacter xanthus</name>
    <dbReference type="NCBI Taxonomy" id="1784712"/>
    <lineage>
        <taxon>Bacteria</taxon>
        <taxon>Pseudomonadati</taxon>
        <taxon>Pseudomonadota</taxon>
        <taxon>Alphaproteobacteria</taxon>
        <taxon>Sphingomonadales</taxon>
        <taxon>Erythrobacteraceae</taxon>
        <taxon>Aurantiacibacter</taxon>
    </lineage>
</organism>
<keyword evidence="3" id="KW-1185">Reference proteome</keyword>
<accession>A0A3A1P0J6</accession>
<comment type="caution">
    <text evidence="2">The sequence shown here is derived from an EMBL/GenBank/DDBJ whole genome shotgun (WGS) entry which is preliminary data.</text>
</comment>
<dbReference type="SUPFAM" id="SSF52540">
    <property type="entry name" value="P-loop containing nucleoside triphosphate hydrolases"/>
    <property type="match status" value="1"/>
</dbReference>
<name>A0A3A1P0J6_9SPHN</name>
<evidence type="ECO:0000313" key="2">
    <source>
        <dbReference type="EMBL" id="RIV80899.1"/>
    </source>
</evidence>
<dbReference type="Proteomes" id="UP000265366">
    <property type="component" value="Unassembled WGS sequence"/>
</dbReference>
<feature type="domain" description="NadR/Ttd14 AAA" evidence="1">
    <location>
        <begin position="11"/>
        <end position="174"/>
    </location>
</feature>
<evidence type="ECO:0000313" key="3">
    <source>
        <dbReference type="Proteomes" id="UP000265366"/>
    </source>
</evidence>
<dbReference type="InterPro" id="IPR027417">
    <property type="entry name" value="P-loop_NTPase"/>
</dbReference>
<dbReference type="EMBL" id="QXFM01000140">
    <property type="protein sequence ID" value="RIV80899.1"/>
    <property type="molecule type" value="Genomic_DNA"/>
</dbReference>
<dbReference type="Gene3D" id="3.40.50.300">
    <property type="entry name" value="P-loop containing nucleotide triphosphate hydrolases"/>
    <property type="match status" value="1"/>
</dbReference>
<reference evidence="2 3" key="1">
    <citation type="submission" date="2018-08" db="EMBL/GenBank/DDBJ databases">
        <title>Erythrobacter zhengii sp.nov., a bacterium isolated from deep-sea sediment.</title>
        <authorList>
            <person name="Fang C."/>
            <person name="Wu Y.-H."/>
            <person name="Sun C."/>
            <person name="Wang H."/>
            <person name="Cheng H."/>
            <person name="Meng F.-X."/>
            <person name="Wang C.-S."/>
            <person name="Xu X.-W."/>
        </authorList>
    </citation>
    <scope>NUCLEOTIDE SEQUENCE [LARGE SCALE GENOMIC DNA]</scope>
    <source>
        <strain evidence="2 3">CCTCC AB 2015396</strain>
    </source>
</reference>
<dbReference type="InterPro" id="IPR038727">
    <property type="entry name" value="NadR/Ttd14_AAA_dom"/>
</dbReference>